<sequence>MADSEPSRKPKPQYGDIPAEISFQEVVRNRTSPPCSLTDFMDYLLHVEHNAEPLQFFLWYWDYLERWSALLPRQKALSPPWDPDTAAEPPSRFIRYSHKRERSRKMNKVIAIMEMGSELALAEAEAAAEKGEGEKGEKDGRLSSSSSSSLSSTRTSILSPTSSSPGADSQPFTLQPYHSELAHLTRHYLSPSPSTPRLLALSPSDRAACLRAAQHTTHPSALLPAFLAADATLRARSHPAFARWARRNVNKARVRFLVGIGVGLVLMGCLVDVLLVLAGVSVFWRVGLRAFGPANDYSGETWKGAYHAKGWMRRVFDDTVVVQSKALAMWQDRAVMLAVLWGGAGATALTVVSLFIPSVRLL</sequence>
<keyword evidence="2" id="KW-0812">Transmembrane</keyword>
<accession>A0AAN6MBJ9</accession>
<feature type="transmembrane region" description="Helical" evidence="2">
    <location>
        <begin position="334"/>
        <end position="356"/>
    </location>
</feature>
<protein>
    <recommendedName>
        <fullName evidence="5">RGS domain-containing protein</fullName>
    </recommendedName>
</protein>
<feature type="region of interest" description="Disordered" evidence="1">
    <location>
        <begin position="124"/>
        <end position="173"/>
    </location>
</feature>
<evidence type="ECO:0000313" key="3">
    <source>
        <dbReference type="EMBL" id="KAK3897720.1"/>
    </source>
</evidence>
<dbReference type="Proteomes" id="UP001303889">
    <property type="component" value="Unassembled WGS sequence"/>
</dbReference>
<proteinExistence type="predicted"/>
<evidence type="ECO:0000256" key="1">
    <source>
        <dbReference type="SAM" id="MobiDB-lite"/>
    </source>
</evidence>
<organism evidence="3 4">
    <name type="scientific">Staphylotrichum tortipilum</name>
    <dbReference type="NCBI Taxonomy" id="2831512"/>
    <lineage>
        <taxon>Eukaryota</taxon>
        <taxon>Fungi</taxon>
        <taxon>Dikarya</taxon>
        <taxon>Ascomycota</taxon>
        <taxon>Pezizomycotina</taxon>
        <taxon>Sordariomycetes</taxon>
        <taxon>Sordariomycetidae</taxon>
        <taxon>Sordariales</taxon>
        <taxon>Chaetomiaceae</taxon>
        <taxon>Staphylotrichum</taxon>
    </lineage>
</organism>
<keyword evidence="4" id="KW-1185">Reference proteome</keyword>
<feature type="compositionally biased region" description="Low complexity" evidence="1">
    <location>
        <begin position="142"/>
        <end position="164"/>
    </location>
</feature>
<dbReference type="AlphaFoldDB" id="A0AAN6MBJ9"/>
<dbReference type="PANTHER" id="PTHR39466:SF1">
    <property type="entry name" value="RGS DOMAIN-CONTAINING PROTEIN"/>
    <property type="match status" value="1"/>
</dbReference>
<keyword evidence="2" id="KW-0472">Membrane</keyword>
<dbReference type="PANTHER" id="PTHR39466">
    <property type="entry name" value="RGS DOMAIN-CONTAINING PROTEIN"/>
    <property type="match status" value="1"/>
</dbReference>
<reference evidence="3" key="1">
    <citation type="journal article" date="2023" name="Mol. Phylogenet. Evol.">
        <title>Genome-scale phylogeny and comparative genomics of the fungal order Sordariales.</title>
        <authorList>
            <person name="Hensen N."/>
            <person name="Bonometti L."/>
            <person name="Westerberg I."/>
            <person name="Brannstrom I.O."/>
            <person name="Guillou S."/>
            <person name="Cros-Aarteil S."/>
            <person name="Calhoun S."/>
            <person name="Haridas S."/>
            <person name="Kuo A."/>
            <person name="Mondo S."/>
            <person name="Pangilinan J."/>
            <person name="Riley R."/>
            <person name="LaButti K."/>
            <person name="Andreopoulos B."/>
            <person name="Lipzen A."/>
            <person name="Chen C."/>
            <person name="Yan M."/>
            <person name="Daum C."/>
            <person name="Ng V."/>
            <person name="Clum A."/>
            <person name="Steindorff A."/>
            <person name="Ohm R.A."/>
            <person name="Martin F."/>
            <person name="Silar P."/>
            <person name="Natvig D.O."/>
            <person name="Lalanne C."/>
            <person name="Gautier V."/>
            <person name="Ament-Velasquez S.L."/>
            <person name="Kruys A."/>
            <person name="Hutchinson M.I."/>
            <person name="Powell A.J."/>
            <person name="Barry K."/>
            <person name="Miller A.N."/>
            <person name="Grigoriev I.V."/>
            <person name="Debuchy R."/>
            <person name="Gladieux P."/>
            <person name="Hiltunen Thoren M."/>
            <person name="Johannesson H."/>
        </authorList>
    </citation>
    <scope>NUCLEOTIDE SEQUENCE</scope>
    <source>
        <strain evidence="3">CBS 103.79</strain>
    </source>
</reference>
<evidence type="ECO:0000256" key="2">
    <source>
        <dbReference type="SAM" id="Phobius"/>
    </source>
</evidence>
<gene>
    <name evidence="3" type="ORF">C8A05DRAFT_19567</name>
</gene>
<keyword evidence="2" id="KW-1133">Transmembrane helix</keyword>
<comment type="caution">
    <text evidence="3">The sequence shown here is derived from an EMBL/GenBank/DDBJ whole genome shotgun (WGS) entry which is preliminary data.</text>
</comment>
<dbReference type="EMBL" id="MU856085">
    <property type="protein sequence ID" value="KAK3897720.1"/>
    <property type="molecule type" value="Genomic_DNA"/>
</dbReference>
<evidence type="ECO:0008006" key="5">
    <source>
        <dbReference type="Google" id="ProtNLM"/>
    </source>
</evidence>
<feature type="transmembrane region" description="Helical" evidence="2">
    <location>
        <begin position="256"/>
        <end position="284"/>
    </location>
</feature>
<name>A0AAN6MBJ9_9PEZI</name>
<reference evidence="3" key="2">
    <citation type="submission" date="2023-05" db="EMBL/GenBank/DDBJ databases">
        <authorList>
            <consortium name="Lawrence Berkeley National Laboratory"/>
            <person name="Steindorff A."/>
            <person name="Hensen N."/>
            <person name="Bonometti L."/>
            <person name="Westerberg I."/>
            <person name="Brannstrom I.O."/>
            <person name="Guillou S."/>
            <person name="Cros-Aarteil S."/>
            <person name="Calhoun S."/>
            <person name="Haridas S."/>
            <person name="Kuo A."/>
            <person name="Mondo S."/>
            <person name="Pangilinan J."/>
            <person name="Riley R."/>
            <person name="Labutti K."/>
            <person name="Andreopoulos B."/>
            <person name="Lipzen A."/>
            <person name="Chen C."/>
            <person name="Yanf M."/>
            <person name="Daum C."/>
            <person name="Ng V."/>
            <person name="Clum A."/>
            <person name="Ohm R."/>
            <person name="Martin F."/>
            <person name="Silar P."/>
            <person name="Natvig D."/>
            <person name="Lalanne C."/>
            <person name="Gautier V."/>
            <person name="Ament-Velasquez S.L."/>
            <person name="Kruys A."/>
            <person name="Hutchinson M.I."/>
            <person name="Powell A.J."/>
            <person name="Barry K."/>
            <person name="Miller A.N."/>
            <person name="Grigoriev I.V."/>
            <person name="Debuchy R."/>
            <person name="Gladieux P."/>
            <person name="Thoren M.H."/>
            <person name="Johannesson H."/>
        </authorList>
    </citation>
    <scope>NUCLEOTIDE SEQUENCE</scope>
    <source>
        <strain evidence="3">CBS 103.79</strain>
    </source>
</reference>
<feature type="compositionally biased region" description="Basic and acidic residues" evidence="1">
    <location>
        <begin position="127"/>
        <end position="141"/>
    </location>
</feature>
<evidence type="ECO:0000313" key="4">
    <source>
        <dbReference type="Proteomes" id="UP001303889"/>
    </source>
</evidence>